<evidence type="ECO:0000313" key="1">
    <source>
        <dbReference type="EMBL" id="RKR82046.1"/>
    </source>
</evidence>
<comment type="caution">
    <text evidence="1">The sequence shown here is derived from an EMBL/GenBank/DDBJ whole genome shotgun (WGS) entry which is preliminary data.</text>
</comment>
<dbReference type="AlphaFoldDB" id="A0A495IZA2"/>
<gene>
    <name evidence="1" type="ORF">BDD43_2213</name>
</gene>
<accession>A0A495IZA2</accession>
<dbReference type="Proteomes" id="UP000268007">
    <property type="component" value="Unassembled WGS sequence"/>
</dbReference>
<proteinExistence type="predicted"/>
<protein>
    <submittedName>
        <fullName evidence="1">Uncharacterized protein</fullName>
    </submittedName>
</protein>
<name>A0A495IZA2_9SPHI</name>
<evidence type="ECO:0000313" key="2">
    <source>
        <dbReference type="Proteomes" id="UP000268007"/>
    </source>
</evidence>
<dbReference type="EMBL" id="RBKU01000001">
    <property type="protein sequence ID" value="RKR82046.1"/>
    <property type="molecule type" value="Genomic_DNA"/>
</dbReference>
<sequence length="105" mass="11375">MHFNNTYRPNCRGVVMAKLIKTTHNLFMEKFMKLSRVAMKNVLGGNAPVVFVCKYIGQDGKSHNISFTADNADAAQGAADYVAYSDAYSQTYPSGIDCPGATGAE</sequence>
<reference evidence="1 2" key="1">
    <citation type="submission" date="2018-10" db="EMBL/GenBank/DDBJ databases">
        <title>Genomic Encyclopedia of Archaeal and Bacterial Type Strains, Phase II (KMG-II): from individual species to whole genera.</title>
        <authorList>
            <person name="Goeker M."/>
        </authorList>
    </citation>
    <scope>NUCLEOTIDE SEQUENCE [LARGE SCALE GENOMIC DNA]</scope>
    <source>
        <strain evidence="1 2">DSM 18602</strain>
    </source>
</reference>
<organism evidence="1 2">
    <name type="scientific">Mucilaginibacter gracilis</name>
    <dbReference type="NCBI Taxonomy" id="423350"/>
    <lineage>
        <taxon>Bacteria</taxon>
        <taxon>Pseudomonadati</taxon>
        <taxon>Bacteroidota</taxon>
        <taxon>Sphingobacteriia</taxon>
        <taxon>Sphingobacteriales</taxon>
        <taxon>Sphingobacteriaceae</taxon>
        <taxon>Mucilaginibacter</taxon>
    </lineage>
</organism>
<keyword evidence="2" id="KW-1185">Reference proteome</keyword>